<comment type="similarity">
    <text evidence="1">Belongs to the Gfa family.</text>
</comment>
<dbReference type="RefSeq" id="WP_091841316.1">
    <property type="nucleotide sequence ID" value="NZ_FOAN01000010.1"/>
</dbReference>
<evidence type="ECO:0000313" key="7">
    <source>
        <dbReference type="EMBL" id="SEM32753.1"/>
    </source>
</evidence>
<dbReference type="InterPro" id="IPR006913">
    <property type="entry name" value="CENP-V/GFA"/>
</dbReference>
<keyword evidence="4" id="KW-0456">Lyase</keyword>
<organism evidence="7 8">
    <name type="scientific">Bosea lupini</name>
    <dbReference type="NCBI Taxonomy" id="1036779"/>
    <lineage>
        <taxon>Bacteria</taxon>
        <taxon>Pseudomonadati</taxon>
        <taxon>Pseudomonadota</taxon>
        <taxon>Alphaproteobacteria</taxon>
        <taxon>Hyphomicrobiales</taxon>
        <taxon>Boseaceae</taxon>
        <taxon>Bosea</taxon>
    </lineage>
</organism>
<evidence type="ECO:0000313" key="8">
    <source>
        <dbReference type="Proteomes" id="UP000199664"/>
    </source>
</evidence>
<feature type="region of interest" description="Disordered" evidence="5">
    <location>
        <begin position="134"/>
        <end position="153"/>
    </location>
</feature>
<reference evidence="8" key="1">
    <citation type="submission" date="2016-10" db="EMBL/GenBank/DDBJ databases">
        <authorList>
            <person name="Varghese N."/>
            <person name="Submissions S."/>
        </authorList>
    </citation>
    <scope>NUCLEOTIDE SEQUENCE [LARGE SCALE GENOMIC DNA]</scope>
    <source>
        <strain evidence="8">LMG 26383,CCUG 61248,R- 45681</strain>
    </source>
</reference>
<protein>
    <submittedName>
        <fullName evidence="7">Uncharacterized conserved protein</fullName>
    </submittedName>
</protein>
<evidence type="ECO:0000256" key="2">
    <source>
        <dbReference type="ARBA" id="ARBA00022723"/>
    </source>
</evidence>
<dbReference type="AlphaFoldDB" id="A0A1H7XGH5"/>
<dbReference type="STRING" id="1036779.SAMN04515666_11011"/>
<dbReference type="GO" id="GO:0046872">
    <property type="term" value="F:metal ion binding"/>
    <property type="evidence" value="ECO:0007669"/>
    <property type="project" value="UniProtKB-KW"/>
</dbReference>
<keyword evidence="8" id="KW-1185">Reference proteome</keyword>
<evidence type="ECO:0000256" key="5">
    <source>
        <dbReference type="SAM" id="MobiDB-lite"/>
    </source>
</evidence>
<dbReference type="OrthoDB" id="9807246at2"/>
<dbReference type="PROSITE" id="PS51891">
    <property type="entry name" value="CENP_V_GFA"/>
    <property type="match status" value="1"/>
</dbReference>
<dbReference type="Proteomes" id="UP000199664">
    <property type="component" value="Unassembled WGS sequence"/>
</dbReference>
<sequence>MTTTPPTLTGGCQCGAVRYRLLKPPHKVSVCFCRMCQKAVGNYFGAFASSRIENVVWTRGTPSVFRSSEVAERGFCRECGTPLSFSYPAAGTLALAVGSLDDATAFSPTHAYGVEGRAPWFDALCRLEGTRTEDDIPADELPGYRSRQHPDHD</sequence>
<dbReference type="PANTHER" id="PTHR33337:SF40">
    <property type="entry name" value="CENP-V_GFA DOMAIN-CONTAINING PROTEIN-RELATED"/>
    <property type="match status" value="1"/>
</dbReference>
<dbReference type="GO" id="GO:0016846">
    <property type="term" value="F:carbon-sulfur lyase activity"/>
    <property type="evidence" value="ECO:0007669"/>
    <property type="project" value="InterPro"/>
</dbReference>
<accession>A0A1H7XGH5</accession>
<feature type="domain" description="CENP-V/GFA" evidence="6">
    <location>
        <begin position="8"/>
        <end position="115"/>
    </location>
</feature>
<evidence type="ECO:0000256" key="3">
    <source>
        <dbReference type="ARBA" id="ARBA00022833"/>
    </source>
</evidence>
<dbReference type="SUPFAM" id="SSF51316">
    <property type="entry name" value="Mss4-like"/>
    <property type="match status" value="1"/>
</dbReference>
<dbReference type="Pfam" id="PF04828">
    <property type="entry name" value="GFA"/>
    <property type="match status" value="1"/>
</dbReference>
<dbReference type="PANTHER" id="PTHR33337">
    <property type="entry name" value="GFA DOMAIN-CONTAINING PROTEIN"/>
    <property type="match status" value="1"/>
</dbReference>
<proteinExistence type="inferred from homology"/>
<keyword evidence="2" id="KW-0479">Metal-binding</keyword>
<evidence type="ECO:0000256" key="1">
    <source>
        <dbReference type="ARBA" id="ARBA00005495"/>
    </source>
</evidence>
<evidence type="ECO:0000256" key="4">
    <source>
        <dbReference type="ARBA" id="ARBA00023239"/>
    </source>
</evidence>
<gene>
    <name evidence="7" type="ORF">SAMN04515666_11011</name>
</gene>
<dbReference type="InterPro" id="IPR011057">
    <property type="entry name" value="Mss4-like_sf"/>
</dbReference>
<name>A0A1H7XGH5_9HYPH</name>
<evidence type="ECO:0000259" key="6">
    <source>
        <dbReference type="PROSITE" id="PS51891"/>
    </source>
</evidence>
<dbReference type="Gene3D" id="3.90.1590.10">
    <property type="entry name" value="glutathione-dependent formaldehyde- activating enzyme (gfa)"/>
    <property type="match status" value="1"/>
</dbReference>
<dbReference type="EMBL" id="FOAN01000010">
    <property type="protein sequence ID" value="SEM32753.1"/>
    <property type="molecule type" value="Genomic_DNA"/>
</dbReference>
<keyword evidence="3" id="KW-0862">Zinc</keyword>